<dbReference type="InterPro" id="IPR036188">
    <property type="entry name" value="FAD/NAD-bd_sf"/>
</dbReference>
<dbReference type="GO" id="GO:0010181">
    <property type="term" value="F:FMN binding"/>
    <property type="evidence" value="ECO:0007669"/>
    <property type="project" value="InterPro"/>
</dbReference>
<evidence type="ECO:0000256" key="2">
    <source>
        <dbReference type="ARBA" id="ARBA00001966"/>
    </source>
</evidence>
<dbReference type="SUPFAM" id="SSF51395">
    <property type="entry name" value="FMN-linked oxidoreductases"/>
    <property type="match status" value="1"/>
</dbReference>
<evidence type="ECO:0000259" key="11">
    <source>
        <dbReference type="Pfam" id="PF07992"/>
    </source>
</evidence>
<feature type="domain" description="NADH:flavin oxidoreductase/NADH oxidase N-terminal" evidence="10">
    <location>
        <begin position="12"/>
        <end position="344"/>
    </location>
</feature>
<dbReference type="Gene3D" id="3.40.50.720">
    <property type="entry name" value="NAD(P)-binding Rossmann-like Domain"/>
    <property type="match status" value="1"/>
</dbReference>
<keyword evidence="7" id="KW-0560">Oxidoreductase</keyword>
<evidence type="ECO:0000256" key="3">
    <source>
        <dbReference type="ARBA" id="ARBA00011048"/>
    </source>
</evidence>
<keyword evidence="4" id="KW-0285">Flavoprotein</keyword>
<dbReference type="CDD" id="cd04734">
    <property type="entry name" value="OYE_like_3_FMN"/>
    <property type="match status" value="1"/>
</dbReference>
<accession>A0A1H3DTB8</accession>
<protein>
    <submittedName>
        <fullName evidence="12">2,4-dienoyl-CoA reductase</fullName>
    </submittedName>
</protein>
<sequence length="654" mass="70470">MSQTSFPALLSHITIGGMTLRNRIVSTGHETHLNEQGKIGDAMIAYHEARAKGGAGLIVTEVALVHSSAVFVADPIRVDTDECIPGYSRLAKAIHQHDTGLIAQLFHPGREMLASEDGTAPVSYSASATPNERFHVMPRPMPCEMITQITAAYGDAARRMQTAGLDGVEIVGSHGYLPAQFLNPHVNKRKDDYGGSLVNRTRFIREIIEDIRRKTDPGFVVGLRLSGDELSHEGVDQSEMLDACETIAAAKQLDYFSVVAGSSATLAGSIHIAPPMFQEVGYTAPLGQCIRERTGLTTIITGRINQPQDAEKIIASGQADMCGMTRAMICDPQIGSKAKAGRTDDIRACIGCNQACIGHFHDGYPISCIQNPISGRETRLGEVPPISGKRRIMVIGGGPAGMKAAAVAAERGHDVTLFEREAQLGGQARLAQLLPHRAEFGGIITNLTRELELSGVDVRKGVAVDEALIREYTADAIILATGAIPRWPDFEGRDDAHVVDAWQVLRGQVAIGNSVVVADWRADWIGIGVAELLAQKGHSVRLAVNGYMPGQTIQMYVRDASIGRLHSLGVQTIPYMRLFGADENSVYLQHIMNNEPVICESVDTLVLCQGHIPDNTIETVVRKLGIEFHLTGDCISPRTAEEAVLEGLLAGRAV</sequence>
<dbReference type="InterPro" id="IPR001155">
    <property type="entry name" value="OxRdtase_FMN_N"/>
</dbReference>
<reference evidence="13" key="1">
    <citation type="submission" date="2016-10" db="EMBL/GenBank/DDBJ databases">
        <authorList>
            <person name="Varghese N."/>
            <person name="Submissions S."/>
        </authorList>
    </citation>
    <scope>NUCLEOTIDE SEQUENCE [LARGE SCALE GENOMIC DNA]</scope>
    <source>
        <strain evidence="13">DSM 10014</strain>
    </source>
</reference>
<dbReference type="InterPro" id="IPR023753">
    <property type="entry name" value="FAD/NAD-binding_dom"/>
</dbReference>
<evidence type="ECO:0000259" key="10">
    <source>
        <dbReference type="Pfam" id="PF00724"/>
    </source>
</evidence>
<evidence type="ECO:0000313" key="13">
    <source>
        <dbReference type="Proteomes" id="UP000183076"/>
    </source>
</evidence>
<dbReference type="PRINTS" id="PR00368">
    <property type="entry name" value="FADPNR"/>
</dbReference>
<keyword evidence="9" id="KW-0411">Iron-sulfur</keyword>
<name>A0A1H3DTB8_9RHOB</name>
<dbReference type="Pfam" id="PF07992">
    <property type="entry name" value="Pyr_redox_2"/>
    <property type="match status" value="1"/>
</dbReference>
<dbReference type="STRING" id="60137.SAMN04488041_1129"/>
<evidence type="ECO:0000313" key="12">
    <source>
        <dbReference type="EMBL" id="SDX68924.1"/>
    </source>
</evidence>
<keyword evidence="5" id="KW-0288">FMN</keyword>
<evidence type="ECO:0000256" key="9">
    <source>
        <dbReference type="ARBA" id="ARBA00023014"/>
    </source>
</evidence>
<dbReference type="RefSeq" id="WP_074637688.1">
    <property type="nucleotide sequence ID" value="NZ_CP160849.1"/>
</dbReference>
<dbReference type="InterPro" id="IPR051793">
    <property type="entry name" value="NADH:flavin_oxidoreductase"/>
</dbReference>
<feature type="domain" description="FAD/NAD(P)-binding" evidence="11">
    <location>
        <begin position="391"/>
        <end position="628"/>
    </location>
</feature>
<evidence type="ECO:0000256" key="6">
    <source>
        <dbReference type="ARBA" id="ARBA00022723"/>
    </source>
</evidence>
<comment type="similarity">
    <text evidence="3">In the N-terminal section; belongs to the NADH:flavin oxidoreductase/NADH oxidase family.</text>
</comment>
<dbReference type="AlphaFoldDB" id="A0A1H3DTB8"/>
<keyword evidence="8" id="KW-0408">Iron</keyword>
<dbReference type="Pfam" id="PF00724">
    <property type="entry name" value="Oxidored_FMN"/>
    <property type="match status" value="1"/>
</dbReference>
<dbReference type="GO" id="GO:0051536">
    <property type="term" value="F:iron-sulfur cluster binding"/>
    <property type="evidence" value="ECO:0007669"/>
    <property type="project" value="UniProtKB-KW"/>
</dbReference>
<gene>
    <name evidence="12" type="ORF">SAMN04488041_1129</name>
</gene>
<dbReference type="GO" id="GO:0033543">
    <property type="term" value="P:fatty acid beta-oxidation, unsaturated, even number, reductase/isomerase pathway"/>
    <property type="evidence" value="ECO:0007669"/>
    <property type="project" value="TreeGrafter"/>
</dbReference>
<dbReference type="Proteomes" id="UP000183076">
    <property type="component" value="Unassembled WGS sequence"/>
</dbReference>
<evidence type="ECO:0000256" key="1">
    <source>
        <dbReference type="ARBA" id="ARBA00001917"/>
    </source>
</evidence>
<dbReference type="PANTHER" id="PTHR42917">
    <property type="entry name" value="2,4-DIENOYL-COA REDUCTASE"/>
    <property type="match status" value="1"/>
</dbReference>
<evidence type="ECO:0000256" key="5">
    <source>
        <dbReference type="ARBA" id="ARBA00022643"/>
    </source>
</evidence>
<dbReference type="Gene3D" id="3.20.20.70">
    <property type="entry name" value="Aldolase class I"/>
    <property type="match status" value="1"/>
</dbReference>
<dbReference type="EMBL" id="FNNB01000012">
    <property type="protein sequence ID" value="SDX68924.1"/>
    <property type="molecule type" value="Genomic_DNA"/>
</dbReference>
<dbReference type="InterPro" id="IPR013785">
    <property type="entry name" value="Aldolase_TIM"/>
</dbReference>
<dbReference type="SUPFAM" id="SSF51905">
    <property type="entry name" value="FAD/NAD(P)-binding domain"/>
    <property type="match status" value="1"/>
</dbReference>
<evidence type="ECO:0000256" key="4">
    <source>
        <dbReference type="ARBA" id="ARBA00022630"/>
    </source>
</evidence>
<dbReference type="Gene3D" id="3.50.50.60">
    <property type="entry name" value="FAD/NAD(P)-binding domain"/>
    <property type="match status" value="1"/>
</dbReference>
<dbReference type="PANTHER" id="PTHR42917:SF2">
    <property type="entry name" value="2,4-DIENOYL-COA REDUCTASE [(2E)-ENOYL-COA-PRODUCING]"/>
    <property type="match status" value="1"/>
</dbReference>
<proteinExistence type="inferred from homology"/>
<dbReference type="GO" id="GO:0046872">
    <property type="term" value="F:metal ion binding"/>
    <property type="evidence" value="ECO:0007669"/>
    <property type="project" value="UniProtKB-KW"/>
</dbReference>
<keyword evidence="6" id="KW-0479">Metal-binding</keyword>
<evidence type="ECO:0000256" key="7">
    <source>
        <dbReference type="ARBA" id="ARBA00023002"/>
    </source>
</evidence>
<comment type="cofactor">
    <cofactor evidence="1">
        <name>FMN</name>
        <dbReference type="ChEBI" id="CHEBI:58210"/>
    </cofactor>
</comment>
<organism evidence="12 13">
    <name type="scientific">Sulfitobacter pontiacus</name>
    <dbReference type="NCBI Taxonomy" id="60137"/>
    <lineage>
        <taxon>Bacteria</taxon>
        <taxon>Pseudomonadati</taxon>
        <taxon>Pseudomonadota</taxon>
        <taxon>Alphaproteobacteria</taxon>
        <taxon>Rhodobacterales</taxon>
        <taxon>Roseobacteraceae</taxon>
        <taxon>Sulfitobacter</taxon>
    </lineage>
</organism>
<evidence type="ECO:0000256" key="8">
    <source>
        <dbReference type="ARBA" id="ARBA00023004"/>
    </source>
</evidence>
<dbReference type="GO" id="GO:0008670">
    <property type="term" value="F:2,4-dienoyl-CoA reductase (NADPH) activity"/>
    <property type="evidence" value="ECO:0007669"/>
    <property type="project" value="TreeGrafter"/>
</dbReference>
<dbReference type="GeneID" id="94022284"/>
<dbReference type="SUPFAM" id="SSF51971">
    <property type="entry name" value="Nucleotide-binding domain"/>
    <property type="match status" value="1"/>
</dbReference>
<comment type="cofactor">
    <cofactor evidence="2">
        <name>[4Fe-4S] cluster</name>
        <dbReference type="ChEBI" id="CHEBI:49883"/>
    </cofactor>
</comment>